<dbReference type="InterPro" id="IPR012341">
    <property type="entry name" value="6hp_glycosidase-like_sf"/>
</dbReference>
<evidence type="ECO:0000313" key="3">
    <source>
        <dbReference type="Proteomes" id="UP000473699"/>
    </source>
</evidence>
<dbReference type="PANTHER" id="PTHR42899">
    <property type="entry name" value="SPERMATOGENESIS-ASSOCIATED PROTEIN 20"/>
    <property type="match status" value="1"/>
</dbReference>
<organism evidence="2 3">
    <name type="scientific">Pyramidobacter porci</name>
    <dbReference type="NCBI Taxonomy" id="2605789"/>
    <lineage>
        <taxon>Bacteria</taxon>
        <taxon>Thermotogati</taxon>
        <taxon>Synergistota</taxon>
        <taxon>Synergistia</taxon>
        <taxon>Synergistales</taxon>
        <taxon>Dethiosulfovibrionaceae</taxon>
        <taxon>Pyramidobacter</taxon>
    </lineage>
</organism>
<dbReference type="InterPro" id="IPR008928">
    <property type="entry name" value="6-hairpin_glycosidase_sf"/>
</dbReference>
<dbReference type="InterPro" id="IPR004879">
    <property type="entry name" value="Ssp411-like_TRX"/>
</dbReference>
<dbReference type="EMBL" id="VUNH01000001">
    <property type="protein sequence ID" value="MST54722.1"/>
    <property type="molecule type" value="Genomic_DNA"/>
</dbReference>
<dbReference type="InterPro" id="IPR036249">
    <property type="entry name" value="Thioredoxin-like_sf"/>
</dbReference>
<dbReference type="InterPro" id="IPR024705">
    <property type="entry name" value="Ssp411"/>
</dbReference>
<protein>
    <submittedName>
        <fullName evidence="2">Thioredoxin domain-containing protein</fullName>
    </submittedName>
</protein>
<dbReference type="RefSeq" id="WP_154527840.1">
    <property type="nucleotide sequence ID" value="NZ_VUNH01000001.1"/>
</dbReference>
<gene>
    <name evidence="2" type="ORF">FYJ74_01455</name>
</gene>
<dbReference type="SUPFAM" id="SSF52833">
    <property type="entry name" value="Thioredoxin-like"/>
    <property type="match status" value="1"/>
</dbReference>
<dbReference type="Pfam" id="PF03190">
    <property type="entry name" value="Thioredox_DsbH"/>
    <property type="match status" value="1"/>
</dbReference>
<dbReference type="Proteomes" id="UP000473699">
    <property type="component" value="Unassembled WGS sequence"/>
</dbReference>
<dbReference type="GO" id="GO:0005975">
    <property type="term" value="P:carbohydrate metabolic process"/>
    <property type="evidence" value="ECO:0007669"/>
    <property type="project" value="InterPro"/>
</dbReference>
<dbReference type="SUPFAM" id="SSF48208">
    <property type="entry name" value="Six-hairpin glycosidases"/>
    <property type="match status" value="1"/>
</dbReference>
<evidence type="ECO:0000259" key="1">
    <source>
        <dbReference type="Pfam" id="PF03190"/>
    </source>
</evidence>
<reference evidence="2 3" key="1">
    <citation type="submission" date="2019-08" db="EMBL/GenBank/DDBJ databases">
        <title>In-depth cultivation of the pig gut microbiome towards novel bacterial diversity and tailored functional studies.</title>
        <authorList>
            <person name="Wylensek D."/>
            <person name="Hitch T.C.A."/>
            <person name="Clavel T."/>
        </authorList>
    </citation>
    <scope>NUCLEOTIDE SEQUENCE [LARGE SCALE GENOMIC DNA]</scope>
    <source>
        <strain evidence="2 3">SM-530-WT-4B</strain>
    </source>
</reference>
<dbReference type="Gene3D" id="1.50.10.10">
    <property type="match status" value="1"/>
</dbReference>
<dbReference type="PIRSF" id="PIRSF006402">
    <property type="entry name" value="UCP006402_thioredoxin"/>
    <property type="match status" value="1"/>
</dbReference>
<proteinExistence type="predicted"/>
<dbReference type="Gene3D" id="3.40.30.10">
    <property type="entry name" value="Glutaredoxin"/>
    <property type="match status" value="1"/>
</dbReference>
<dbReference type="AlphaFoldDB" id="A0A6L5YB03"/>
<dbReference type="PANTHER" id="PTHR42899:SF1">
    <property type="entry name" value="SPERMATOGENESIS-ASSOCIATED PROTEIN 20"/>
    <property type="match status" value="1"/>
</dbReference>
<comment type="caution">
    <text evidence="2">The sequence shown here is derived from an EMBL/GenBank/DDBJ whole genome shotgun (WGS) entry which is preliminary data.</text>
</comment>
<name>A0A6L5YB03_9BACT</name>
<accession>A0A6L5YB03</accession>
<evidence type="ECO:0000313" key="2">
    <source>
        <dbReference type="EMBL" id="MST54722.1"/>
    </source>
</evidence>
<feature type="domain" description="Spermatogenesis-associated protein 20-like TRX" evidence="1">
    <location>
        <begin position="5"/>
        <end position="159"/>
    </location>
</feature>
<sequence>MSRRSANPFVGRRREESVGWRPWNAETLRRAASLDRPLCLCLINNGSRWSHMMKANFEEPEIIGMLNNDFIPVLADSDDVPHLALAARAMAQIMLGRAGWPLFIFMTPGKKPIFACSYLPKQSETPENPGLLEVLRRIKWLWLMKRPQIDEASASYGAQLEEALSPYTAPLQEGLEARAVEQLLEEMDLQNGGWGTAPKFPQAPKLLLCSYLGRKNETLRAHFDRSLAALFGEGLYDHLAAGFHDYCCDRQWQIPYLGKHLAQNAAVLDVFVEALKEAPNPVYREVVEDSIALLRRTLSEENGLLCSGDDVRDMDTIDRYYLWSKDEIDGLLREDSDAFCRVYGVTFEGNYSDPLTQKKTGRNVLRLAAMPGSDENTFGIWEKNESARRILRERRSRRKSPEKDTRISVRANACFAAVLAQASDVLERKEYQVQAEEIMKTLSTAAVSRNDLCHTLSGGLGDGEGGLEDYASFIWASLKLYRASGSASWLEAAETWSARADELFGIRGAMRLVREGTLEILPVWDAGDDFLPSGNGMMVNNLLELYRATADERWLTRAQSIVDAFGGALNEYPAACASLTLGALRLKDLLRTGEKAIYKSPVS</sequence>
<keyword evidence="3" id="KW-1185">Reference proteome</keyword>